<dbReference type="GeneID" id="28822242"/>
<dbReference type="Gene3D" id="3.40.50.720">
    <property type="entry name" value="NAD(P)-binding Rossmann-like Domain"/>
    <property type="match status" value="1"/>
</dbReference>
<dbReference type="STRING" id="149040.A0A132B7G6"/>
<organism evidence="4 5">
    <name type="scientific">Mollisia scopiformis</name>
    <name type="common">Conifer needle endophyte fungus</name>
    <name type="synonym">Phialocephala scopiformis</name>
    <dbReference type="NCBI Taxonomy" id="149040"/>
    <lineage>
        <taxon>Eukaryota</taxon>
        <taxon>Fungi</taxon>
        <taxon>Dikarya</taxon>
        <taxon>Ascomycota</taxon>
        <taxon>Pezizomycotina</taxon>
        <taxon>Leotiomycetes</taxon>
        <taxon>Helotiales</taxon>
        <taxon>Mollisiaceae</taxon>
        <taxon>Mollisia</taxon>
    </lineage>
</organism>
<evidence type="ECO:0000313" key="5">
    <source>
        <dbReference type="Proteomes" id="UP000070700"/>
    </source>
</evidence>
<comment type="similarity">
    <text evidence="1 3">Belongs to the short-chain dehydrogenases/reductases (SDR) family.</text>
</comment>
<evidence type="ECO:0000313" key="4">
    <source>
        <dbReference type="EMBL" id="KUJ08348.1"/>
    </source>
</evidence>
<protein>
    <submittedName>
        <fullName evidence="4">NAD(P)-binding protein</fullName>
    </submittedName>
</protein>
<accession>A0A132B7G6</accession>
<dbReference type="EMBL" id="KQ947436">
    <property type="protein sequence ID" value="KUJ08348.1"/>
    <property type="molecule type" value="Genomic_DNA"/>
</dbReference>
<dbReference type="GO" id="GO:0006654">
    <property type="term" value="P:phosphatidic acid biosynthetic process"/>
    <property type="evidence" value="ECO:0007669"/>
    <property type="project" value="TreeGrafter"/>
</dbReference>
<dbReference type="InterPro" id="IPR036291">
    <property type="entry name" value="NAD(P)-bd_dom_sf"/>
</dbReference>
<evidence type="ECO:0000256" key="3">
    <source>
        <dbReference type="RuleBase" id="RU000363"/>
    </source>
</evidence>
<dbReference type="AlphaFoldDB" id="A0A132B7G6"/>
<dbReference type="InParanoid" id="A0A132B7G6"/>
<evidence type="ECO:0000256" key="2">
    <source>
        <dbReference type="ARBA" id="ARBA00023002"/>
    </source>
</evidence>
<dbReference type="GO" id="GO:0000140">
    <property type="term" value="F:acylglycerone-phosphate reductase (NADP+) activity"/>
    <property type="evidence" value="ECO:0007669"/>
    <property type="project" value="TreeGrafter"/>
</dbReference>
<name>A0A132B7G6_MOLSC</name>
<dbReference type="RefSeq" id="XP_018062703.1">
    <property type="nucleotide sequence ID" value="XM_018212516.1"/>
</dbReference>
<dbReference type="PANTHER" id="PTHR44169:SF6">
    <property type="entry name" value="NADPH-DEPENDENT 1-ACYLDIHYDROXYACETONE PHOSPHATE REDUCTASE"/>
    <property type="match status" value="1"/>
</dbReference>
<reference evidence="4 5" key="1">
    <citation type="submission" date="2015-10" db="EMBL/GenBank/DDBJ databases">
        <title>Full genome of DAOMC 229536 Phialocephala scopiformis, a fungal endophyte of spruce producing the potent anti-insectan compound rugulosin.</title>
        <authorList>
            <consortium name="DOE Joint Genome Institute"/>
            <person name="Walker A.K."/>
            <person name="Frasz S.L."/>
            <person name="Seifert K.A."/>
            <person name="Miller J.D."/>
            <person name="Mondo S.J."/>
            <person name="Labutti K."/>
            <person name="Lipzen A."/>
            <person name="Dockter R."/>
            <person name="Kennedy M."/>
            <person name="Grigoriev I.V."/>
            <person name="Spatafora J.W."/>
        </authorList>
    </citation>
    <scope>NUCLEOTIDE SEQUENCE [LARGE SCALE GENOMIC DNA]</scope>
    <source>
        <strain evidence="4 5">CBS 120377</strain>
    </source>
</reference>
<evidence type="ECO:0000256" key="1">
    <source>
        <dbReference type="ARBA" id="ARBA00006484"/>
    </source>
</evidence>
<dbReference type="SUPFAM" id="SSF51735">
    <property type="entry name" value="NAD(P)-binding Rossmann-fold domains"/>
    <property type="match status" value="1"/>
</dbReference>
<dbReference type="GO" id="GO:0019433">
    <property type="term" value="P:triglyceride catabolic process"/>
    <property type="evidence" value="ECO:0007669"/>
    <property type="project" value="TreeGrafter"/>
</dbReference>
<dbReference type="GO" id="GO:0005811">
    <property type="term" value="C:lipid droplet"/>
    <property type="evidence" value="ECO:0007669"/>
    <property type="project" value="TreeGrafter"/>
</dbReference>
<proteinExistence type="inferred from homology"/>
<gene>
    <name evidence="4" type="ORF">LY89DRAFT_659435</name>
</gene>
<dbReference type="GO" id="GO:0004806">
    <property type="term" value="F:triacylglycerol lipase activity"/>
    <property type="evidence" value="ECO:0007669"/>
    <property type="project" value="TreeGrafter"/>
</dbReference>
<dbReference type="OrthoDB" id="2102561at2759"/>
<dbReference type="PANTHER" id="PTHR44169">
    <property type="entry name" value="NADPH-DEPENDENT 1-ACYLDIHYDROXYACETONE PHOSPHATE REDUCTASE"/>
    <property type="match status" value="1"/>
</dbReference>
<dbReference type="GO" id="GO:0005783">
    <property type="term" value="C:endoplasmic reticulum"/>
    <property type="evidence" value="ECO:0007669"/>
    <property type="project" value="TreeGrafter"/>
</dbReference>
<dbReference type="PRINTS" id="PR00080">
    <property type="entry name" value="SDRFAMILY"/>
</dbReference>
<keyword evidence="5" id="KW-1185">Reference proteome</keyword>
<dbReference type="KEGG" id="psco:LY89DRAFT_659435"/>
<dbReference type="InterPro" id="IPR002347">
    <property type="entry name" value="SDR_fam"/>
</dbReference>
<sequence length="281" mass="30813">MATIQKRTVLITGCSTGGIGWAIAKNFHDRGFYVFATARDPAKVGDLSELSNVEILKLDVTVPETISQCKDIVTKRTDGSLDILVNNAGVEFLSPLLDVDVTEAKKLYDVNVWGPLAMVQAFAPLLIDAKGVIVNQSSIDGVMNMVWAGIFASSKAAEARISETLKFELEPLGVRVVTIMCGSADTPMFAKPGGQMKLPKTSYYYNAQDTAYKERMDHQRQAMKVEVLAEKLARDIVGGARGQIWHGAFAPLVRWANWLSLLWYVDKTVNAERGLGKVKCL</sequence>
<dbReference type="Proteomes" id="UP000070700">
    <property type="component" value="Unassembled WGS sequence"/>
</dbReference>
<dbReference type="FunCoup" id="A0A132B7G6">
    <property type="interactions" value="328"/>
</dbReference>
<keyword evidence="2" id="KW-0560">Oxidoreductase</keyword>
<dbReference type="PRINTS" id="PR00081">
    <property type="entry name" value="GDHRDH"/>
</dbReference>
<dbReference type="Pfam" id="PF00106">
    <property type="entry name" value="adh_short"/>
    <property type="match status" value="1"/>
</dbReference>